<comment type="function">
    <text evidence="6">May be involved in recombination.</text>
</comment>
<dbReference type="Proteomes" id="UP001549691">
    <property type="component" value="Unassembled WGS sequence"/>
</dbReference>
<evidence type="ECO:0000256" key="2">
    <source>
        <dbReference type="ARBA" id="ARBA00008657"/>
    </source>
</evidence>
<evidence type="ECO:0000256" key="6">
    <source>
        <dbReference type="HAMAP-Rule" id="MF_00194"/>
    </source>
</evidence>
<dbReference type="NCBIfam" id="NF001463">
    <property type="entry name" value="PRK00321.1-4"/>
    <property type="match status" value="1"/>
</dbReference>
<proteinExistence type="inferred from homology"/>
<dbReference type="PANTHER" id="PTHR38103">
    <property type="entry name" value="RECOMBINATION-ASSOCIATED PROTEIN RDGC"/>
    <property type="match status" value="1"/>
</dbReference>
<evidence type="ECO:0000313" key="8">
    <source>
        <dbReference type="Proteomes" id="UP001549691"/>
    </source>
</evidence>
<sequence>MWFRNVQLYRLPEQWDMTADRLSEQLARLLFQPCGSQDMATQGWAPVMHDSLVHSIGGQWMIALGVEQRLLPSSVVKQVCDDRAEEMEAQQGFKPGRKQLKELKEAVTMELLPRAFTRRRKVFAWIDPQAGYLAIDASSRNSAEPLVEALHKALDELPLKLVNTENSPGAAMTGWLAGGEADGAFTIDQDCELRAVTDEASAVRYVRHSLEGDEIREHIAAGKQVSKLALTFDDRVSFILTDKFEIKRIQPLDTLTDSGGESDAKSREEQFDADFALMTGELRKLIPALLDALGGEVKTI</sequence>
<dbReference type="EMBL" id="JBEWZI010000012">
    <property type="protein sequence ID" value="MET7014968.1"/>
    <property type="molecule type" value="Genomic_DNA"/>
</dbReference>
<dbReference type="Pfam" id="PF04381">
    <property type="entry name" value="RdgC"/>
    <property type="match status" value="1"/>
</dbReference>
<keyword evidence="4 6" id="KW-0963">Cytoplasm</keyword>
<accession>A0ABV2TPA6</accession>
<name>A0ABV2TPA6_9RHOO</name>
<comment type="similarity">
    <text evidence="2 6">Belongs to the RdgC family.</text>
</comment>
<evidence type="ECO:0000256" key="5">
    <source>
        <dbReference type="ARBA" id="ARBA00023172"/>
    </source>
</evidence>
<evidence type="ECO:0000256" key="4">
    <source>
        <dbReference type="ARBA" id="ARBA00022490"/>
    </source>
</evidence>
<comment type="caution">
    <text evidence="7">The sequence shown here is derived from an EMBL/GenBank/DDBJ whole genome shotgun (WGS) entry which is preliminary data.</text>
</comment>
<evidence type="ECO:0000256" key="3">
    <source>
        <dbReference type="ARBA" id="ARBA00022296"/>
    </source>
</evidence>
<keyword evidence="5 6" id="KW-0233">DNA recombination</keyword>
<dbReference type="PANTHER" id="PTHR38103:SF1">
    <property type="entry name" value="RECOMBINATION-ASSOCIATED PROTEIN RDGC"/>
    <property type="match status" value="1"/>
</dbReference>
<dbReference type="RefSeq" id="WP_354601431.1">
    <property type="nucleotide sequence ID" value="NZ_JBEWZI010000012.1"/>
</dbReference>
<gene>
    <name evidence="6" type="primary">rdgC</name>
    <name evidence="7" type="ORF">ABXR19_12265</name>
</gene>
<dbReference type="HAMAP" id="MF_00194">
    <property type="entry name" value="RdgC"/>
    <property type="match status" value="1"/>
</dbReference>
<reference evidence="7 8" key="1">
    <citation type="submission" date="2024-07" db="EMBL/GenBank/DDBJ databases">
        <title>Uliginosibacterium flavum JJ3220;KACC:17644.</title>
        <authorList>
            <person name="Kim M.K."/>
        </authorList>
    </citation>
    <scope>NUCLEOTIDE SEQUENCE [LARGE SCALE GENOMIC DNA]</scope>
    <source>
        <strain evidence="7 8">KACC:17644</strain>
    </source>
</reference>
<keyword evidence="8" id="KW-1185">Reference proteome</keyword>
<evidence type="ECO:0000313" key="7">
    <source>
        <dbReference type="EMBL" id="MET7014968.1"/>
    </source>
</evidence>
<comment type="subcellular location">
    <subcellularLocation>
        <location evidence="1 6">Cytoplasm</location>
        <location evidence="1 6">Nucleoid</location>
    </subcellularLocation>
</comment>
<evidence type="ECO:0000256" key="1">
    <source>
        <dbReference type="ARBA" id="ARBA00004453"/>
    </source>
</evidence>
<dbReference type="NCBIfam" id="NF001464">
    <property type="entry name" value="PRK00321.1-5"/>
    <property type="match status" value="1"/>
</dbReference>
<organism evidence="7 8">
    <name type="scientific">Uliginosibacterium flavum</name>
    <dbReference type="NCBI Taxonomy" id="1396831"/>
    <lineage>
        <taxon>Bacteria</taxon>
        <taxon>Pseudomonadati</taxon>
        <taxon>Pseudomonadota</taxon>
        <taxon>Betaproteobacteria</taxon>
        <taxon>Rhodocyclales</taxon>
        <taxon>Zoogloeaceae</taxon>
        <taxon>Uliginosibacterium</taxon>
    </lineage>
</organism>
<dbReference type="InterPro" id="IPR007476">
    <property type="entry name" value="RdgC"/>
</dbReference>
<protein>
    <recommendedName>
        <fullName evidence="3 6">Recombination-associated protein RdgC</fullName>
    </recommendedName>
</protein>